<gene>
    <name evidence="2" type="ORF">BSAL_11205</name>
</gene>
<evidence type="ECO:0000256" key="1">
    <source>
        <dbReference type="SAM" id="MobiDB-lite"/>
    </source>
</evidence>
<dbReference type="VEuPathDB" id="TriTrypDB:BSAL_11205"/>
<reference evidence="3" key="1">
    <citation type="submission" date="2015-09" db="EMBL/GenBank/DDBJ databases">
        <authorList>
            <consortium name="Pathogen Informatics"/>
        </authorList>
    </citation>
    <scope>NUCLEOTIDE SEQUENCE [LARGE SCALE GENOMIC DNA]</scope>
    <source>
        <strain evidence="3">Lake Konstanz</strain>
    </source>
</reference>
<proteinExistence type="predicted"/>
<dbReference type="AlphaFoldDB" id="A0A0S4JF78"/>
<name>A0A0S4JF78_BODSA</name>
<feature type="region of interest" description="Disordered" evidence="1">
    <location>
        <begin position="39"/>
        <end position="115"/>
    </location>
</feature>
<sequence length="115" mass="11925">MNSNATCTSKAVVKPIPLTLSTAAGERLYVLENEAYHNGKAAAASHSSSSSGAGATGASTSGKGGKKKAHSHGTSPMLPEMTPSLADFSVVTREEVTQPRKARIDESEWVVVPNE</sequence>
<feature type="compositionally biased region" description="Basic and acidic residues" evidence="1">
    <location>
        <begin position="92"/>
        <end position="106"/>
    </location>
</feature>
<evidence type="ECO:0000313" key="3">
    <source>
        <dbReference type="Proteomes" id="UP000051952"/>
    </source>
</evidence>
<dbReference type="EMBL" id="CYKH01001563">
    <property type="protein sequence ID" value="CUG87637.1"/>
    <property type="molecule type" value="Genomic_DNA"/>
</dbReference>
<evidence type="ECO:0000313" key="2">
    <source>
        <dbReference type="EMBL" id="CUG87637.1"/>
    </source>
</evidence>
<protein>
    <submittedName>
        <fullName evidence="2">Uncharacterized protein</fullName>
    </submittedName>
</protein>
<accession>A0A0S4JF78</accession>
<keyword evidence="3" id="KW-1185">Reference proteome</keyword>
<feature type="compositionally biased region" description="Low complexity" evidence="1">
    <location>
        <begin position="39"/>
        <end position="61"/>
    </location>
</feature>
<organism evidence="2 3">
    <name type="scientific">Bodo saltans</name>
    <name type="common">Flagellated protozoan</name>
    <dbReference type="NCBI Taxonomy" id="75058"/>
    <lineage>
        <taxon>Eukaryota</taxon>
        <taxon>Discoba</taxon>
        <taxon>Euglenozoa</taxon>
        <taxon>Kinetoplastea</taxon>
        <taxon>Metakinetoplastina</taxon>
        <taxon>Eubodonida</taxon>
        <taxon>Bodonidae</taxon>
        <taxon>Bodo</taxon>
    </lineage>
</organism>
<dbReference type="Proteomes" id="UP000051952">
    <property type="component" value="Unassembled WGS sequence"/>
</dbReference>